<organism evidence="2 3">
    <name type="scientific">Angiostrongylus cantonensis</name>
    <name type="common">Rat lungworm</name>
    <dbReference type="NCBI Taxonomy" id="6313"/>
    <lineage>
        <taxon>Eukaryota</taxon>
        <taxon>Metazoa</taxon>
        <taxon>Ecdysozoa</taxon>
        <taxon>Nematoda</taxon>
        <taxon>Chromadorea</taxon>
        <taxon>Rhabditida</taxon>
        <taxon>Rhabditina</taxon>
        <taxon>Rhabditomorpha</taxon>
        <taxon>Strongyloidea</taxon>
        <taxon>Metastrongylidae</taxon>
        <taxon>Angiostrongylus</taxon>
    </lineage>
</organism>
<reference evidence="3" key="2">
    <citation type="submission" date="2017-02" db="UniProtKB">
        <authorList>
            <consortium name="WormBaseParasite"/>
        </authorList>
    </citation>
    <scope>IDENTIFICATION</scope>
</reference>
<accession>A0A0K0DQR8</accession>
<evidence type="ECO:0000313" key="2">
    <source>
        <dbReference type="Proteomes" id="UP000035642"/>
    </source>
</evidence>
<name>A0A0K0DQR8_ANGCA</name>
<sequence length="131" mass="14570">MAIVNIVAADDTLPDVHHHPIMSIFISKPLSQSHGVPHHVEEFALISYPHVVDMVNSQLASNEFDNDVNNNVPRSMSEESMGKRSIALGRSGFRPGKRTGKHNLAVAYVNFLHGKKTGSILRDSNDRRDFK</sequence>
<reference evidence="2" key="1">
    <citation type="submission" date="2012-09" db="EMBL/GenBank/DDBJ databases">
        <authorList>
            <person name="Martin A.A."/>
        </authorList>
    </citation>
    <scope>NUCLEOTIDE SEQUENCE</scope>
</reference>
<protein>
    <submittedName>
        <fullName evidence="3">G-patch domain-containing protein</fullName>
    </submittedName>
</protein>
<feature type="compositionally biased region" description="Polar residues" evidence="1">
    <location>
        <begin position="65"/>
        <end position="74"/>
    </location>
</feature>
<proteinExistence type="predicted"/>
<dbReference type="AlphaFoldDB" id="A0A0K0DQR8"/>
<feature type="region of interest" description="Disordered" evidence="1">
    <location>
        <begin position="65"/>
        <end position="98"/>
    </location>
</feature>
<evidence type="ECO:0000256" key="1">
    <source>
        <dbReference type="SAM" id="MobiDB-lite"/>
    </source>
</evidence>
<dbReference type="Proteomes" id="UP000035642">
    <property type="component" value="Unassembled WGS sequence"/>
</dbReference>
<evidence type="ECO:0000313" key="3">
    <source>
        <dbReference type="WBParaSite" id="ACAC_0001410701-mRNA-1"/>
    </source>
</evidence>
<dbReference type="WBParaSite" id="ACAC_0001410701-mRNA-1">
    <property type="protein sequence ID" value="ACAC_0001410701-mRNA-1"/>
    <property type="gene ID" value="ACAC_0001410701"/>
</dbReference>
<keyword evidence="2" id="KW-1185">Reference proteome</keyword>